<dbReference type="AlphaFoldDB" id="A0A5C6UVS5"/>
<organism evidence="6 7">
    <name type="scientific">Luteibaculum oceani</name>
    <dbReference type="NCBI Taxonomy" id="1294296"/>
    <lineage>
        <taxon>Bacteria</taxon>
        <taxon>Pseudomonadati</taxon>
        <taxon>Bacteroidota</taxon>
        <taxon>Flavobacteriia</taxon>
        <taxon>Flavobacteriales</taxon>
        <taxon>Luteibaculaceae</taxon>
        <taxon>Luteibaculum</taxon>
    </lineage>
</organism>
<dbReference type="RefSeq" id="WP_147014957.1">
    <property type="nucleotide sequence ID" value="NZ_VORB01000008.1"/>
</dbReference>
<dbReference type="Pfam" id="PF17762">
    <property type="entry name" value="HTH_ParB"/>
    <property type="match status" value="1"/>
</dbReference>
<proteinExistence type="inferred from homology"/>
<reference evidence="6 7" key="1">
    <citation type="submission" date="2019-08" db="EMBL/GenBank/DDBJ databases">
        <title>Genome of Luteibaculum oceani JCM 18817.</title>
        <authorList>
            <person name="Bowman J.P."/>
        </authorList>
    </citation>
    <scope>NUCLEOTIDE SEQUENCE [LARGE SCALE GENOMIC DNA]</scope>
    <source>
        <strain evidence="6 7">JCM 18817</strain>
    </source>
</reference>
<evidence type="ECO:0000313" key="7">
    <source>
        <dbReference type="Proteomes" id="UP000321168"/>
    </source>
</evidence>
<dbReference type="GO" id="GO:0007059">
    <property type="term" value="P:chromosome segregation"/>
    <property type="evidence" value="ECO:0007669"/>
    <property type="project" value="UniProtKB-KW"/>
</dbReference>
<feature type="region of interest" description="Disordered" evidence="4">
    <location>
        <begin position="235"/>
        <end position="259"/>
    </location>
</feature>
<dbReference type="InterPro" id="IPR041468">
    <property type="entry name" value="HTH_ParB/Spo0J"/>
</dbReference>
<dbReference type="InterPro" id="IPR003115">
    <property type="entry name" value="ParB_N"/>
</dbReference>
<comment type="similarity">
    <text evidence="1">Belongs to the ParB family.</text>
</comment>
<dbReference type="Proteomes" id="UP000321168">
    <property type="component" value="Unassembled WGS sequence"/>
</dbReference>
<evidence type="ECO:0000256" key="3">
    <source>
        <dbReference type="ARBA" id="ARBA00023125"/>
    </source>
</evidence>
<dbReference type="GO" id="GO:0005694">
    <property type="term" value="C:chromosome"/>
    <property type="evidence" value="ECO:0007669"/>
    <property type="project" value="TreeGrafter"/>
</dbReference>
<dbReference type="SMART" id="SM00470">
    <property type="entry name" value="ParB"/>
    <property type="match status" value="1"/>
</dbReference>
<keyword evidence="3" id="KW-0238">DNA-binding</keyword>
<dbReference type="EMBL" id="VORB01000008">
    <property type="protein sequence ID" value="TXC77069.1"/>
    <property type="molecule type" value="Genomic_DNA"/>
</dbReference>
<dbReference type="FunFam" id="3.90.1530.30:FF:000001">
    <property type="entry name" value="Chromosome partitioning protein ParB"/>
    <property type="match status" value="1"/>
</dbReference>
<dbReference type="InterPro" id="IPR004437">
    <property type="entry name" value="ParB/RepB/Spo0J"/>
</dbReference>
<keyword evidence="2" id="KW-0159">Chromosome partition</keyword>
<feature type="domain" description="ParB-like N-terminal" evidence="5">
    <location>
        <begin position="39"/>
        <end position="129"/>
    </location>
</feature>
<evidence type="ECO:0000313" key="6">
    <source>
        <dbReference type="EMBL" id="TXC77069.1"/>
    </source>
</evidence>
<dbReference type="NCBIfam" id="TIGR00180">
    <property type="entry name" value="parB_part"/>
    <property type="match status" value="1"/>
</dbReference>
<protein>
    <submittedName>
        <fullName evidence="6">ParB/RepB/Spo0J family partition protein</fullName>
    </submittedName>
</protein>
<dbReference type="Gene3D" id="3.90.1530.30">
    <property type="match status" value="1"/>
</dbReference>
<dbReference type="OrthoDB" id="9802051at2"/>
<dbReference type="SUPFAM" id="SSF110849">
    <property type="entry name" value="ParB/Sulfiredoxin"/>
    <property type="match status" value="1"/>
</dbReference>
<name>A0A5C6UVS5_9FLAO</name>
<dbReference type="Pfam" id="PF23552">
    <property type="entry name" value="ParB_C"/>
    <property type="match status" value="1"/>
</dbReference>
<dbReference type="CDD" id="cd16393">
    <property type="entry name" value="SPO0J_N"/>
    <property type="match status" value="1"/>
</dbReference>
<dbReference type="SUPFAM" id="SSF109709">
    <property type="entry name" value="KorB DNA-binding domain-like"/>
    <property type="match status" value="1"/>
</dbReference>
<dbReference type="Gene3D" id="1.10.10.2830">
    <property type="match status" value="1"/>
</dbReference>
<evidence type="ECO:0000259" key="5">
    <source>
        <dbReference type="SMART" id="SM00470"/>
    </source>
</evidence>
<gene>
    <name evidence="6" type="ORF">FRX97_09405</name>
</gene>
<dbReference type="Pfam" id="PF02195">
    <property type="entry name" value="ParB_N"/>
    <property type="match status" value="1"/>
</dbReference>
<dbReference type="FunFam" id="1.10.10.2830:FF:000001">
    <property type="entry name" value="Chromosome partitioning protein ParB"/>
    <property type="match status" value="1"/>
</dbReference>
<dbReference type="InterPro" id="IPR036086">
    <property type="entry name" value="ParB/Sulfiredoxin_sf"/>
</dbReference>
<sequence>MAKKQALGRGLGALLKNEETDITSKYSKQKDPSTVGSVALISLSSIETNPFQPRTTFEEEALKELADSIKQLGVIQPITVRKLGYDKFQLISGERRFRASKMAGLEEIPAYVRIANDQSMLEMAIVENVQRQDLDAIEVALSYQRLIDECKLTQEELGERVGKNRTTVTNYLRLLKLPEEVQAAIMLRKISMGHARALLGTTDKELQVAILEEILSEGLSVRAVEELVRNQNIAEKEGKKVSPSSKKSKGEQREPTEIEQSVAQTFTEKFGFTSSLKCGPKGKGKLEINYKNPEQLKKLLELLS</sequence>
<accession>A0A5C6UVS5</accession>
<dbReference type="GO" id="GO:0003677">
    <property type="term" value="F:DNA binding"/>
    <property type="evidence" value="ECO:0007669"/>
    <property type="project" value="UniProtKB-KW"/>
</dbReference>
<dbReference type="PANTHER" id="PTHR33375:SF1">
    <property type="entry name" value="CHROMOSOME-PARTITIONING PROTEIN PARB-RELATED"/>
    <property type="match status" value="1"/>
</dbReference>
<keyword evidence="7" id="KW-1185">Reference proteome</keyword>
<evidence type="ECO:0000256" key="1">
    <source>
        <dbReference type="ARBA" id="ARBA00006295"/>
    </source>
</evidence>
<dbReference type="PANTHER" id="PTHR33375">
    <property type="entry name" value="CHROMOSOME-PARTITIONING PROTEIN PARB-RELATED"/>
    <property type="match status" value="1"/>
</dbReference>
<comment type="caution">
    <text evidence="6">The sequence shown here is derived from an EMBL/GenBank/DDBJ whole genome shotgun (WGS) entry which is preliminary data.</text>
</comment>
<evidence type="ECO:0000256" key="4">
    <source>
        <dbReference type="SAM" id="MobiDB-lite"/>
    </source>
</evidence>
<dbReference type="InterPro" id="IPR050336">
    <property type="entry name" value="Chromosome_partition/occlusion"/>
</dbReference>
<dbReference type="GO" id="GO:0045881">
    <property type="term" value="P:positive regulation of sporulation resulting in formation of a cellular spore"/>
    <property type="evidence" value="ECO:0007669"/>
    <property type="project" value="TreeGrafter"/>
</dbReference>
<dbReference type="InterPro" id="IPR057240">
    <property type="entry name" value="ParB_dimer_C"/>
</dbReference>
<evidence type="ECO:0000256" key="2">
    <source>
        <dbReference type="ARBA" id="ARBA00022829"/>
    </source>
</evidence>